<dbReference type="AlphaFoldDB" id="A0A8J7U8G4"/>
<sequence>MPDSFLGLDRRRMAVPSGTQSVLKIFMADLLCFAPAADGRSLQVLAPNTPDGDQKHEPILFLGNAQRSSGTTSLRWGPEGWPLAGCTLRVENALGGLELNTTPLNGLTVPTQNATSLAWLANLSELHGNPCRLMAEPLAVAARFPITQGRITVCEHSVHHKGNQIRKIRFNRINQANTPAAAVPRCYGTMVLAEIPLSGEEVVLSRTPFDGAPVERLVLKKQAGEKEIVLAFANYGAAASSDPHSEKNHFQHYYQMVETSSTKVFVPSEDQRMVNKTRSLPATQPFVHPVLANLANRLAPIHTADASTRASITVPGYSKNCLPIVVDPPDGG</sequence>
<gene>
    <name evidence="1" type="ORF">J3U88_28870</name>
</gene>
<evidence type="ECO:0000313" key="1">
    <source>
        <dbReference type="EMBL" id="MBO1322521.1"/>
    </source>
</evidence>
<evidence type="ECO:0000313" key="2">
    <source>
        <dbReference type="Proteomes" id="UP000664417"/>
    </source>
</evidence>
<organism evidence="1 2">
    <name type="scientific">Acanthopleuribacter pedis</name>
    <dbReference type="NCBI Taxonomy" id="442870"/>
    <lineage>
        <taxon>Bacteria</taxon>
        <taxon>Pseudomonadati</taxon>
        <taxon>Acidobacteriota</taxon>
        <taxon>Holophagae</taxon>
        <taxon>Acanthopleuribacterales</taxon>
        <taxon>Acanthopleuribacteraceae</taxon>
        <taxon>Acanthopleuribacter</taxon>
    </lineage>
</organism>
<accession>A0A8J7U8G4</accession>
<proteinExistence type="predicted"/>
<name>A0A8J7U8G4_9BACT</name>
<reference evidence="1" key="1">
    <citation type="submission" date="2021-03" db="EMBL/GenBank/DDBJ databases">
        <authorList>
            <person name="Wang G."/>
        </authorList>
    </citation>
    <scope>NUCLEOTIDE SEQUENCE</scope>
    <source>
        <strain evidence="1">KCTC 12899</strain>
    </source>
</reference>
<comment type="caution">
    <text evidence="1">The sequence shown here is derived from an EMBL/GenBank/DDBJ whole genome shotgun (WGS) entry which is preliminary data.</text>
</comment>
<dbReference type="RefSeq" id="WP_207862493.1">
    <property type="nucleotide sequence ID" value="NZ_JAFREP010000038.1"/>
</dbReference>
<dbReference type="EMBL" id="JAFREP010000038">
    <property type="protein sequence ID" value="MBO1322521.1"/>
    <property type="molecule type" value="Genomic_DNA"/>
</dbReference>
<keyword evidence="2" id="KW-1185">Reference proteome</keyword>
<protein>
    <submittedName>
        <fullName evidence="1">Uncharacterized protein</fullName>
    </submittedName>
</protein>
<dbReference type="Proteomes" id="UP000664417">
    <property type="component" value="Unassembled WGS sequence"/>
</dbReference>